<dbReference type="InterPro" id="IPR034603">
    <property type="entry name" value="Dipeptide_epimerase"/>
</dbReference>
<evidence type="ECO:0000256" key="5">
    <source>
        <dbReference type="PIRSR" id="PIRSR634603-1"/>
    </source>
</evidence>
<feature type="binding site" evidence="6">
    <location>
        <position position="297"/>
    </location>
    <ligand>
        <name>substrate</name>
    </ligand>
</feature>
<evidence type="ECO:0000256" key="1">
    <source>
        <dbReference type="ARBA" id="ARBA00008031"/>
    </source>
</evidence>
<feature type="binding site" evidence="6">
    <location>
        <position position="160"/>
    </location>
    <ligand>
        <name>substrate</name>
    </ligand>
</feature>
<dbReference type="SFLD" id="SFLDG00180">
    <property type="entry name" value="muconate_cycloisomerase"/>
    <property type="match status" value="1"/>
</dbReference>
<dbReference type="PANTHER" id="PTHR48073">
    <property type="entry name" value="O-SUCCINYLBENZOATE SYNTHASE-RELATED"/>
    <property type="match status" value="1"/>
</dbReference>
<dbReference type="SFLD" id="SFLDF00009">
    <property type="entry name" value="o-succinylbenzoate_synthase"/>
    <property type="match status" value="1"/>
</dbReference>
<dbReference type="InterPro" id="IPR013342">
    <property type="entry name" value="Mandelate_racemase_C"/>
</dbReference>
<feature type="binding site" evidence="6">
    <location>
        <position position="320"/>
    </location>
    <ligand>
        <name>substrate</name>
    </ligand>
</feature>
<dbReference type="InterPro" id="IPR029017">
    <property type="entry name" value="Enolase-like_N"/>
</dbReference>
<dbReference type="InterPro" id="IPR029065">
    <property type="entry name" value="Enolase_C-like"/>
</dbReference>
<gene>
    <name evidence="10" type="ORF">KAR29_00955</name>
</gene>
<feature type="binding site" evidence="7">
    <location>
        <position position="218"/>
    </location>
    <ligand>
        <name>Mg(2+)</name>
        <dbReference type="ChEBI" id="CHEBI:18420"/>
    </ligand>
</feature>
<organism evidence="10 11">
    <name type="scientific">Aminithiophilus ramosus</name>
    <dbReference type="NCBI Taxonomy" id="3029084"/>
    <lineage>
        <taxon>Bacteria</taxon>
        <taxon>Thermotogati</taxon>
        <taxon>Synergistota</taxon>
        <taxon>Synergistia</taxon>
        <taxon>Synergistales</taxon>
        <taxon>Aminithiophilaceae</taxon>
        <taxon>Aminithiophilus</taxon>
    </lineage>
</organism>
<dbReference type="EC" id="5.1.1.-" evidence="8"/>
<dbReference type="SFLD" id="SFLDS00001">
    <property type="entry name" value="Enolase"/>
    <property type="match status" value="1"/>
</dbReference>
<evidence type="ECO:0000256" key="2">
    <source>
        <dbReference type="ARBA" id="ARBA00022723"/>
    </source>
</evidence>
<evidence type="ECO:0000313" key="11">
    <source>
        <dbReference type="Proteomes" id="UP000671879"/>
    </source>
</evidence>
<keyword evidence="11" id="KW-1185">Reference proteome</keyword>
<evidence type="ECO:0000313" key="10">
    <source>
        <dbReference type="EMBL" id="QTX32547.1"/>
    </source>
</evidence>
<reference evidence="11" key="1">
    <citation type="submission" date="2021-04" db="EMBL/GenBank/DDBJ databases">
        <title>A novel Synergistetes isolate from a pyrite-forming mixed culture.</title>
        <authorList>
            <person name="Bunk B."/>
            <person name="Sproer C."/>
            <person name="Spring S."/>
            <person name="Pester M."/>
        </authorList>
    </citation>
    <scope>NUCLEOTIDE SEQUENCE [LARGE SCALE GENOMIC DNA]</scope>
    <source>
        <strain evidence="11">J.5.4.2-T.3.5.2</strain>
    </source>
</reference>
<feature type="active site" description="Proton acceptor; specific for (R)-substrate epimerization" evidence="5">
    <location>
        <position position="162"/>
    </location>
</feature>
<dbReference type="InterPro" id="IPR013341">
    <property type="entry name" value="Mandelate_racemase_N_dom"/>
</dbReference>
<name>A0A9Q7EZU0_9BACT</name>
<evidence type="ECO:0000256" key="7">
    <source>
        <dbReference type="PIRSR" id="PIRSR634603-3"/>
    </source>
</evidence>
<comment type="cofactor">
    <cofactor evidence="7 8">
        <name>Mg(2+)</name>
        <dbReference type="ChEBI" id="CHEBI:18420"/>
    </cofactor>
    <text evidence="7 8">Binds 1 Mg(2+) ion per subunit.</text>
</comment>
<dbReference type="SMART" id="SM00922">
    <property type="entry name" value="MR_MLE"/>
    <property type="match status" value="1"/>
</dbReference>
<accession>A0A9Q7EZU0</accession>
<feature type="binding site" evidence="7">
    <location>
        <position position="190"/>
    </location>
    <ligand>
        <name>Mg(2+)</name>
        <dbReference type="ChEBI" id="CHEBI:18420"/>
    </ligand>
</feature>
<sequence>MKIRNLRLLPLSVPLRRAFKTARRSVDHLDDLVLFVETDGAIEGLGAAPPTGLVTGDTAGAIAGALTDHIAPALVGRDAEDLEGNLAVLEASIVGNGSAKAAADIALHDLWAKVLGQPLWALFGGGGAPIFTDITISVNDPDEMARDAVDAVGRGYRTLKIKVGKERKRDFERIAAIRSAVGSGPALRLDANQGWKPGEAVRLLEAMEEASFAIELVEQPVAAHDLEGMAHVTAHSPVPVVADESVRTSSDALRIFQLRAAHMINIKLMKCGGLGEARRLIALAETFGAGVMFGSMLEGKISAAAAVHLASARRAVGAIDIDGPLLCADDPYLGGPQFLGPEIVLSREPGLGVRGLRDSALP</sequence>
<dbReference type="PANTHER" id="PTHR48073:SF2">
    <property type="entry name" value="O-SUCCINYLBENZOATE SYNTHASE"/>
    <property type="match status" value="1"/>
</dbReference>
<keyword evidence="3 7" id="KW-0460">Magnesium</keyword>
<feature type="binding site" evidence="6">
    <location>
        <position position="24"/>
    </location>
    <ligand>
        <name>substrate</name>
    </ligand>
</feature>
<evidence type="ECO:0000256" key="6">
    <source>
        <dbReference type="PIRSR" id="PIRSR634603-2"/>
    </source>
</evidence>
<feature type="binding site" evidence="7">
    <location>
        <position position="243"/>
    </location>
    <ligand>
        <name>Mg(2+)</name>
        <dbReference type="ChEBI" id="CHEBI:18420"/>
    </ligand>
</feature>
<dbReference type="Gene3D" id="3.20.20.120">
    <property type="entry name" value="Enolase-like C-terminal domain"/>
    <property type="match status" value="1"/>
</dbReference>
<evidence type="ECO:0000256" key="4">
    <source>
        <dbReference type="ARBA" id="ARBA00023235"/>
    </source>
</evidence>
<comment type="similarity">
    <text evidence="1 8">Belongs to the mandelate racemase/muconate lactonizing enzyme family.</text>
</comment>
<dbReference type="AlphaFoldDB" id="A0A9Q7EZU0"/>
<dbReference type="GO" id="GO:0046872">
    <property type="term" value="F:metal ion binding"/>
    <property type="evidence" value="ECO:0007669"/>
    <property type="project" value="UniProtKB-KW"/>
</dbReference>
<feature type="binding site" evidence="6">
    <location>
        <position position="322"/>
    </location>
    <ligand>
        <name>substrate</name>
    </ligand>
</feature>
<keyword evidence="2 7" id="KW-0479">Metal-binding</keyword>
<feature type="domain" description="Mandelate racemase/muconate lactonizing enzyme C-terminal" evidence="9">
    <location>
        <begin position="141"/>
        <end position="239"/>
    </location>
</feature>
<feature type="binding site" evidence="6">
    <location>
        <position position="295"/>
    </location>
    <ligand>
        <name>substrate</name>
    </ligand>
</feature>
<dbReference type="Gene3D" id="3.30.390.10">
    <property type="entry name" value="Enolase-like, N-terminal domain"/>
    <property type="match status" value="1"/>
</dbReference>
<dbReference type="KEGG" id="aram:KAR29_00955"/>
<dbReference type="RefSeq" id="WP_274373788.1">
    <property type="nucleotide sequence ID" value="NZ_CP072943.1"/>
</dbReference>
<dbReference type="InterPro" id="IPR036849">
    <property type="entry name" value="Enolase-like_C_sf"/>
</dbReference>
<dbReference type="GO" id="GO:0016855">
    <property type="term" value="F:racemase and epimerase activity, acting on amino acids and derivatives"/>
    <property type="evidence" value="ECO:0007669"/>
    <property type="project" value="UniProtKB-UniRule"/>
</dbReference>
<dbReference type="EMBL" id="CP072943">
    <property type="protein sequence ID" value="QTX32547.1"/>
    <property type="molecule type" value="Genomic_DNA"/>
</dbReference>
<dbReference type="CDD" id="cd03319">
    <property type="entry name" value="L-Ala-DL-Glu_epimerase"/>
    <property type="match status" value="1"/>
</dbReference>
<feature type="active site" description="Proton acceptor; specific for (S)-substrate epimerization" evidence="5">
    <location>
        <position position="267"/>
    </location>
</feature>
<feature type="binding site" evidence="6">
    <location>
        <position position="135"/>
    </location>
    <ligand>
        <name>substrate</name>
    </ligand>
</feature>
<dbReference type="SUPFAM" id="SSF51604">
    <property type="entry name" value="Enolase C-terminal domain-like"/>
    <property type="match status" value="1"/>
</dbReference>
<proteinExistence type="inferred from homology"/>
<evidence type="ECO:0000256" key="8">
    <source>
        <dbReference type="RuleBase" id="RU366006"/>
    </source>
</evidence>
<dbReference type="Proteomes" id="UP000671879">
    <property type="component" value="Chromosome"/>
</dbReference>
<keyword evidence="4 8" id="KW-0413">Isomerase</keyword>
<protein>
    <recommendedName>
        <fullName evidence="8">Dipeptide epimerase</fullName>
        <ecNumber evidence="8">5.1.1.-</ecNumber>
    </recommendedName>
</protein>
<dbReference type="Pfam" id="PF02746">
    <property type="entry name" value="MR_MLE_N"/>
    <property type="match status" value="1"/>
</dbReference>
<dbReference type="SUPFAM" id="SSF54826">
    <property type="entry name" value="Enolase N-terminal domain-like"/>
    <property type="match status" value="1"/>
</dbReference>
<evidence type="ECO:0000259" key="9">
    <source>
        <dbReference type="SMART" id="SM00922"/>
    </source>
</evidence>
<dbReference type="Pfam" id="PF13378">
    <property type="entry name" value="MR_MLE_C"/>
    <property type="match status" value="1"/>
</dbReference>
<evidence type="ECO:0000256" key="3">
    <source>
        <dbReference type="ARBA" id="ARBA00022842"/>
    </source>
</evidence>